<protein>
    <submittedName>
        <fullName evidence="1">Uncharacterized protein</fullName>
    </submittedName>
</protein>
<name>A0ACC1DDB5_9NEOP</name>
<gene>
    <name evidence="1" type="ORF">K1T71_002665</name>
</gene>
<comment type="caution">
    <text evidence="1">The sequence shown here is derived from an EMBL/GenBank/DDBJ whole genome shotgun (WGS) entry which is preliminary data.</text>
</comment>
<reference evidence="1 2" key="1">
    <citation type="journal article" date="2021" name="Front. Genet.">
        <title>Chromosome-Level Genome Assembly Reveals Significant Gene Expansion in the Toll and IMD Signaling Pathways of Dendrolimus kikuchii.</title>
        <authorList>
            <person name="Zhou J."/>
            <person name="Wu P."/>
            <person name="Xiong Z."/>
            <person name="Liu N."/>
            <person name="Zhao N."/>
            <person name="Ji M."/>
            <person name="Qiu Y."/>
            <person name="Yang B."/>
        </authorList>
    </citation>
    <scope>NUCLEOTIDE SEQUENCE [LARGE SCALE GENOMIC DNA]</scope>
    <source>
        <strain evidence="1">Ann1</strain>
    </source>
</reference>
<dbReference type="EMBL" id="CM034390">
    <property type="protein sequence ID" value="KAJ0181943.1"/>
    <property type="molecule type" value="Genomic_DNA"/>
</dbReference>
<dbReference type="Proteomes" id="UP000824533">
    <property type="component" value="Linkage Group LG04"/>
</dbReference>
<sequence>MFEIRLFALIIVNFLGSHAWEENYLHTTTKGLKNILRQDGSEIDIGIPSSDEQGQLNSNIYPLHGSLNTDETSNGMKRPLVSGDLFAAVEMLPITQKLYAKVERPGEGRGIVSSAKNPQDMADKLFKVFFFTDERILKLKDFDITGLDALQALALNGEKVADMKTPSNVLTKRPIKFIKLKGGVISTESQPKKSRYMLLSKRKDAETGYKSKNLRKGLFRGIKLAEKLKKNRRLVVKGGRRQSKNNYDAKIKKKRPPRIEEYIKQAIKSNNDQETVKNVDLNMKTSRCRWKYECRNPSDLETCQLHTQCIKGEKLASSQNGFESTNNENNDSVRQFRRMVGITVLDEEVEKIIERRALVLFPVNTGTDYTMESLSQYFNNIIRYMEAKDSTPAPEPNIVELSDQSNKENNILSKKSDETVKESSSNEN</sequence>
<organism evidence="1 2">
    <name type="scientific">Dendrolimus kikuchii</name>
    <dbReference type="NCBI Taxonomy" id="765133"/>
    <lineage>
        <taxon>Eukaryota</taxon>
        <taxon>Metazoa</taxon>
        <taxon>Ecdysozoa</taxon>
        <taxon>Arthropoda</taxon>
        <taxon>Hexapoda</taxon>
        <taxon>Insecta</taxon>
        <taxon>Pterygota</taxon>
        <taxon>Neoptera</taxon>
        <taxon>Endopterygota</taxon>
        <taxon>Lepidoptera</taxon>
        <taxon>Glossata</taxon>
        <taxon>Ditrysia</taxon>
        <taxon>Bombycoidea</taxon>
        <taxon>Lasiocampidae</taxon>
        <taxon>Dendrolimus</taxon>
    </lineage>
</organism>
<evidence type="ECO:0000313" key="2">
    <source>
        <dbReference type="Proteomes" id="UP000824533"/>
    </source>
</evidence>
<proteinExistence type="predicted"/>
<accession>A0ACC1DDB5</accession>
<evidence type="ECO:0000313" key="1">
    <source>
        <dbReference type="EMBL" id="KAJ0181943.1"/>
    </source>
</evidence>
<keyword evidence="2" id="KW-1185">Reference proteome</keyword>